<organism evidence="2 3">
    <name type="scientific">Saitozyma podzolica</name>
    <dbReference type="NCBI Taxonomy" id="1890683"/>
    <lineage>
        <taxon>Eukaryota</taxon>
        <taxon>Fungi</taxon>
        <taxon>Dikarya</taxon>
        <taxon>Basidiomycota</taxon>
        <taxon>Agaricomycotina</taxon>
        <taxon>Tremellomycetes</taxon>
        <taxon>Tremellales</taxon>
        <taxon>Trimorphomycetaceae</taxon>
        <taxon>Saitozyma</taxon>
    </lineage>
</organism>
<feature type="compositionally biased region" description="Pro residues" evidence="1">
    <location>
        <begin position="1"/>
        <end position="15"/>
    </location>
</feature>
<evidence type="ECO:0000313" key="2">
    <source>
        <dbReference type="EMBL" id="RSH90531.1"/>
    </source>
</evidence>
<feature type="compositionally biased region" description="Polar residues" evidence="1">
    <location>
        <begin position="203"/>
        <end position="214"/>
    </location>
</feature>
<evidence type="ECO:0000313" key="3">
    <source>
        <dbReference type="Proteomes" id="UP000279259"/>
    </source>
</evidence>
<dbReference type="AlphaFoldDB" id="A0A427YHB2"/>
<comment type="caution">
    <text evidence="2">The sequence shown here is derived from an EMBL/GenBank/DDBJ whole genome shotgun (WGS) entry which is preliminary data.</text>
</comment>
<feature type="compositionally biased region" description="Low complexity" evidence="1">
    <location>
        <begin position="183"/>
        <end position="201"/>
    </location>
</feature>
<accession>A0A427YHB2</accession>
<dbReference type="Proteomes" id="UP000279259">
    <property type="component" value="Unassembled WGS sequence"/>
</dbReference>
<name>A0A427YHB2_9TREE</name>
<dbReference type="EMBL" id="RSCD01000010">
    <property type="protein sequence ID" value="RSH90531.1"/>
    <property type="molecule type" value="Genomic_DNA"/>
</dbReference>
<keyword evidence="3" id="KW-1185">Reference proteome</keyword>
<feature type="region of interest" description="Disordered" evidence="1">
    <location>
        <begin position="1"/>
        <end position="330"/>
    </location>
</feature>
<protein>
    <submittedName>
        <fullName evidence="2">Uncharacterized protein</fullName>
    </submittedName>
</protein>
<feature type="compositionally biased region" description="Gly residues" evidence="1">
    <location>
        <begin position="307"/>
        <end position="316"/>
    </location>
</feature>
<gene>
    <name evidence="2" type="ORF">EHS25_001136</name>
</gene>
<feature type="compositionally biased region" description="Low complexity" evidence="1">
    <location>
        <begin position="225"/>
        <end position="246"/>
    </location>
</feature>
<dbReference type="OrthoDB" id="10435810at2759"/>
<feature type="compositionally biased region" description="Low complexity" evidence="1">
    <location>
        <begin position="284"/>
        <end position="294"/>
    </location>
</feature>
<feature type="compositionally biased region" description="Gly residues" evidence="1">
    <location>
        <begin position="247"/>
        <end position="261"/>
    </location>
</feature>
<evidence type="ECO:0000256" key="1">
    <source>
        <dbReference type="SAM" id="MobiDB-lite"/>
    </source>
</evidence>
<proteinExistence type="predicted"/>
<sequence length="330" mass="33207">MAYDPYGPPPMPPAPLRMDSPRGSHSRSMTVPMPIPMSQPPTSYFPPGSTSSPYYDHGGMPPIGRQGSGSMPSGQNAMGAMRPGSSSNNRRFDPYGNPASPRVAANMIGHPHRRQSQPPPPPEGYFPAQTSAGAPPHPSPTTNTHPASYHYQPPSTAPGSFAEFYPPGAQGASHPAPLQSPMAAPAYTSSATPSTSYAAAPGQSWQGTPAQTSRLIPANQPRDFGPAGHPPSTAGSSGSGPHSQSGSAGGEWGTGTSGAGAGLADTIPTGTGAGSMIPPPPPTSQSTASAGPPSMWDSHGHAHTTGPHGGYVGVTSGGDDWRAGAGASMA</sequence>
<reference evidence="2 3" key="1">
    <citation type="submission" date="2018-11" db="EMBL/GenBank/DDBJ databases">
        <title>Genome sequence of Saitozyma podzolica DSM 27192.</title>
        <authorList>
            <person name="Aliyu H."/>
            <person name="Gorte O."/>
            <person name="Ochsenreither K."/>
        </authorList>
    </citation>
    <scope>NUCLEOTIDE SEQUENCE [LARGE SCALE GENOMIC DNA]</scope>
    <source>
        <strain evidence="2 3">DSM 27192</strain>
    </source>
</reference>